<dbReference type="InterPro" id="IPR050772">
    <property type="entry name" value="Hydratase-Decarb/MhpD_sf"/>
</dbReference>
<sequence length="271" mass="30035">MTKQSFEVLASELQKDLDTRSARRVFVERRGPNSIDEAYRLQRALRAFRETRGEEVIGFKIGYTSAAIRERGIGTMGLSQSVHGYLWNSESYVNGSEIDFRRLGIEGELGVKLISTHGDDVANWEVEFEPIIEIHMLGWDGPSEDNQGRRGLELIGTNCIHAGVVHCKETKRCLLGDIPLNIPMAVFSDGNQLEQVTLRELEIEGVYGPVATISWLLRTLKIENNGDDRLLRSGATVICSTPGNVYPIPAGANVKVEFAGLETSCLATKQE</sequence>
<protein>
    <recommendedName>
        <fullName evidence="3">Fumarylacetoacetase-like C-terminal domain-containing protein</fullName>
    </recommendedName>
</protein>
<dbReference type="GO" id="GO:0008684">
    <property type="term" value="F:2-oxopent-4-enoate hydratase activity"/>
    <property type="evidence" value="ECO:0007669"/>
    <property type="project" value="TreeGrafter"/>
</dbReference>
<dbReference type="Proteomes" id="UP000316199">
    <property type="component" value="Unassembled WGS sequence"/>
</dbReference>
<comment type="caution">
    <text evidence="1">The sequence shown here is derived from an EMBL/GenBank/DDBJ whole genome shotgun (WGS) entry which is preliminary data.</text>
</comment>
<dbReference type="Gene3D" id="3.90.850.10">
    <property type="entry name" value="Fumarylacetoacetase-like, C-terminal domain"/>
    <property type="match status" value="1"/>
</dbReference>
<dbReference type="PANTHER" id="PTHR30143">
    <property type="entry name" value="ACID HYDRATASE"/>
    <property type="match status" value="1"/>
</dbReference>
<dbReference type="PANTHER" id="PTHR30143:SF0">
    <property type="entry name" value="2-KETO-4-PENTENOATE HYDRATASE"/>
    <property type="match status" value="1"/>
</dbReference>
<dbReference type="AlphaFoldDB" id="A0A520S022"/>
<evidence type="ECO:0000313" key="2">
    <source>
        <dbReference type="Proteomes" id="UP000316199"/>
    </source>
</evidence>
<dbReference type="InterPro" id="IPR036663">
    <property type="entry name" value="Fumarylacetoacetase_C_sf"/>
</dbReference>
<organism evidence="1 2">
    <name type="scientific">OM182 bacterium</name>
    <dbReference type="NCBI Taxonomy" id="2510334"/>
    <lineage>
        <taxon>Bacteria</taxon>
        <taxon>Pseudomonadati</taxon>
        <taxon>Pseudomonadota</taxon>
        <taxon>Gammaproteobacteria</taxon>
        <taxon>OMG group</taxon>
        <taxon>OM182 clade</taxon>
    </lineage>
</organism>
<dbReference type="SUPFAM" id="SSF56529">
    <property type="entry name" value="FAH"/>
    <property type="match status" value="1"/>
</dbReference>
<reference evidence="1 2" key="1">
    <citation type="submission" date="2019-02" db="EMBL/GenBank/DDBJ databases">
        <title>Prokaryotic population dynamics and viral predation in marine succession experiment using metagenomics: the confinement effect.</title>
        <authorList>
            <person name="Haro-Moreno J.M."/>
            <person name="Rodriguez-Valera F."/>
            <person name="Lopez-Perez M."/>
        </authorList>
    </citation>
    <scope>NUCLEOTIDE SEQUENCE [LARGE SCALE GENOMIC DNA]</scope>
    <source>
        <strain evidence="1">MED-G157</strain>
    </source>
</reference>
<evidence type="ECO:0000313" key="1">
    <source>
        <dbReference type="EMBL" id="RZO75819.1"/>
    </source>
</evidence>
<name>A0A520S022_9GAMM</name>
<dbReference type="EMBL" id="SHAG01000024">
    <property type="protein sequence ID" value="RZO75819.1"/>
    <property type="molecule type" value="Genomic_DNA"/>
</dbReference>
<accession>A0A520S022</accession>
<evidence type="ECO:0008006" key="3">
    <source>
        <dbReference type="Google" id="ProtNLM"/>
    </source>
</evidence>
<proteinExistence type="predicted"/>
<gene>
    <name evidence="1" type="ORF">EVA68_06060</name>
</gene>
<dbReference type="GO" id="GO:0005737">
    <property type="term" value="C:cytoplasm"/>
    <property type="evidence" value="ECO:0007669"/>
    <property type="project" value="TreeGrafter"/>
</dbReference>